<comment type="similarity">
    <text evidence="3 10">Belongs to the TOP6A family.</text>
</comment>
<name>A0A553HNB8_9PEZI</name>
<evidence type="ECO:0000313" key="14">
    <source>
        <dbReference type="EMBL" id="TRX89439.1"/>
    </source>
</evidence>
<dbReference type="GO" id="GO:0000228">
    <property type="term" value="C:nuclear chromosome"/>
    <property type="evidence" value="ECO:0007669"/>
    <property type="project" value="TreeGrafter"/>
</dbReference>
<keyword evidence="7 10" id="KW-0799">Topoisomerase</keyword>
<sequence length="364" mass="39964">MPQDARQTPQTGIIIDQIEEILIANLDALSESQVLTIPIRCRRTGKVQLIRFPSSRNNETKKFAALLQILHLSHEALVAGTVITKRAIYYQNPELFGSQQYVNELVDDIAFTFGLGRDALNIVAASKGLIAGAMSVTIGSSSVFDCNSDDSATFRGLVASRFHETATAGPGVLITAKGYPDLSTRQFLHKLHVASPTLPMYGLVDFDPDGVRIMLTYKNGSRSLQHEENVTLSQLVWIGLRSNDVLEHHKKGPQSAHTNQTHNSSRIPSSQSASFHSGASPCRTRAFSPVEVMLPLKAADRRLALRTLSAAVGKDHQVAESLDLIHELQVMLLLNTKTEIQAVDEAGDLTTWLDYALTSRMNRQ</sequence>
<evidence type="ECO:0000256" key="1">
    <source>
        <dbReference type="ARBA" id="ARBA00000185"/>
    </source>
</evidence>
<dbReference type="Gene3D" id="3.40.1360.10">
    <property type="match status" value="1"/>
</dbReference>
<keyword evidence="9 10" id="KW-0413">Isomerase</keyword>
<gene>
    <name evidence="14" type="ORF">FHL15_009608</name>
</gene>
<dbReference type="GO" id="GO:0042138">
    <property type="term" value="P:meiotic DNA double-strand break formation"/>
    <property type="evidence" value="ECO:0007669"/>
    <property type="project" value="TreeGrafter"/>
</dbReference>
<dbReference type="GO" id="GO:0046872">
    <property type="term" value="F:metal ion binding"/>
    <property type="evidence" value="ECO:0007669"/>
    <property type="project" value="UniProtKB-KW"/>
</dbReference>
<comment type="cofactor">
    <cofactor evidence="2">
        <name>Mg(2+)</name>
        <dbReference type="ChEBI" id="CHEBI:18420"/>
    </cofactor>
</comment>
<feature type="domain" description="Topoisomerase 6 subunit A/Spo11 TOPRIM" evidence="13">
    <location>
        <begin position="151"/>
        <end position="255"/>
    </location>
</feature>
<dbReference type="InterPro" id="IPR036388">
    <property type="entry name" value="WH-like_DNA-bd_sf"/>
</dbReference>
<evidence type="ECO:0000256" key="11">
    <source>
        <dbReference type="SAM" id="MobiDB-lite"/>
    </source>
</evidence>
<dbReference type="InterPro" id="IPR036078">
    <property type="entry name" value="Spo11/TopoVI_A_sf"/>
</dbReference>
<dbReference type="GO" id="GO:0000706">
    <property type="term" value="P:meiotic DNA double-strand break processing"/>
    <property type="evidence" value="ECO:0007669"/>
    <property type="project" value="TreeGrafter"/>
</dbReference>
<feature type="active site" description="O-(5'-phospho-DNA)-tyrosine intermediate" evidence="10">
    <location>
        <position position="90"/>
    </location>
</feature>
<dbReference type="InterPro" id="IPR034136">
    <property type="entry name" value="TOPRIM_Topo6A/Spo11"/>
</dbReference>
<reference evidence="15" key="1">
    <citation type="submission" date="2019-06" db="EMBL/GenBank/DDBJ databases">
        <title>Draft genome sequence of the griseofulvin-producing fungus Xylaria cubensis strain G536.</title>
        <authorList>
            <person name="Mead M.E."/>
            <person name="Raja H.A."/>
            <person name="Steenwyk J.L."/>
            <person name="Knowles S.L."/>
            <person name="Oberlies N.H."/>
            <person name="Rokas A."/>
        </authorList>
    </citation>
    <scope>NUCLEOTIDE SEQUENCE [LARGE SCALE GENOMIC DNA]</scope>
    <source>
        <strain evidence="15">G536</strain>
    </source>
</reference>
<dbReference type="Gene3D" id="1.10.10.10">
    <property type="entry name" value="Winged helix-like DNA-binding domain superfamily/Winged helix DNA-binding domain"/>
    <property type="match status" value="1"/>
</dbReference>
<evidence type="ECO:0000256" key="3">
    <source>
        <dbReference type="ARBA" id="ARBA00006559"/>
    </source>
</evidence>
<keyword evidence="8 10" id="KW-0238">DNA-binding</keyword>
<feature type="compositionally biased region" description="Polar residues" evidence="11">
    <location>
        <begin position="255"/>
        <end position="268"/>
    </location>
</feature>
<feature type="compositionally biased region" description="Low complexity" evidence="11">
    <location>
        <begin position="269"/>
        <end position="280"/>
    </location>
</feature>
<evidence type="ECO:0000256" key="2">
    <source>
        <dbReference type="ARBA" id="ARBA00001946"/>
    </source>
</evidence>
<dbReference type="InterPro" id="IPR013049">
    <property type="entry name" value="Spo11/TopoVI_A_N"/>
</dbReference>
<feature type="domain" description="Spo11/DNA topoisomerase VI subunit A N-terminal" evidence="12">
    <location>
        <begin position="61"/>
        <end position="122"/>
    </location>
</feature>
<proteinExistence type="inferred from homology"/>
<evidence type="ECO:0000259" key="12">
    <source>
        <dbReference type="Pfam" id="PF04406"/>
    </source>
</evidence>
<dbReference type="Pfam" id="PF21180">
    <property type="entry name" value="TOP6A-Spo11_Toprim"/>
    <property type="match status" value="1"/>
</dbReference>
<dbReference type="PROSITE" id="PS52041">
    <property type="entry name" value="TOPO_IIB"/>
    <property type="match status" value="1"/>
</dbReference>
<evidence type="ECO:0000256" key="7">
    <source>
        <dbReference type="ARBA" id="ARBA00023029"/>
    </source>
</evidence>
<accession>A0A553HNB8</accession>
<comment type="caution">
    <text evidence="14">The sequence shown here is derived from an EMBL/GenBank/DDBJ whole genome shotgun (WGS) entry which is preliminary data.</text>
</comment>
<protein>
    <recommendedName>
        <fullName evidence="4">DNA topoisomerase (ATP-hydrolyzing)</fullName>
        <ecNumber evidence="4">5.6.2.2</ecNumber>
    </recommendedName>
</protein>
<dbReference type="Pfam" id="PF04406">
    <property type="entry name" value="TP6A_N"/>
    <property type="match status" value="1"/>
</dbReference>
<evidence type="ECO:0000256" key="9">
    <source>
        <dbReference type="ARBA" id="ARBA00023235"/>
    </source>
</evidence>
<keyword evidence="5" id="KW-0479">Metal-binding</keyword>
<dbReference type="PANTHER" id="PTHR10848:SF0">
    <property type="entry name" value="MEIOTIC RECOMBINATION PROTEIN SPO11"/>
    <property type="match status" value="1"/>
</dbReference>
<evidence type="ECO:0000256" key="5">
    <source>
        <dbReference type="ARBA" id="ARBA00022723"/>
    </source>
</evidence>
<dbReference type="CDD" id="cd00223">
    <property type="entry name" value="TOPRIM_TopoIIB_SPO"/>
    <property type="match status" value="1"/>
</dbReference>
<dbReference type="EC" id="5.6.2.2" evidence="4"/>
<evidence type="ECO:0000256" key="6">
    <source>
        <dbReference type="ARBA" id="ARBA00022842"/>
    </source>
</evidence>
<dbReference type="GO" id="GO:0003677">
    <property type="term" value="F:DNA binding"/>
    <property type="evidence" value="ECO:0007669"/>
    <property type="project" value="UniProtKB-UniRule"/>
</dbReference>
<dbReference type="EMBL" id="VFLP01000067">
    <property type="protein sequence ID" value="TRX89439.1"/>
    <property type="molecule type" value="Genomic_DNA"/>
</dbReference>
<evidence type="ECO:0000256" key="4">
    <source>
        <dbReference type="ARBA" id="ARBA00012895"/>
    </source>
</evidence>
<dbReference type="Proteomes" id="UP000319160">
    <property type="component" value="Unassembled WGS sequence"/>
</dbReference>
<keyword evidence="6" id="KW-0460">Magnesium</keyword>
<dbReference type="GO" id="GO:0007131">
    <property type="term" value="P:reciprocal meiotic recombination"/>
    <property type="evidence" value="ECO:0007669"/>
    <property type="project" value="TreeGrafter"/>
</dbReference>
<organism evidence="14 15">
    <name type="scientific">Xylaria flabelliformis</name>
    <dbReference type="NCBI Taxonomy" id="2512241"/>
    <lineage>
        <taxon>Eukaryota</taxon>
        <taxon>Fungi</taxon>
        <taxon>Dikarya</taxon>
        <taxon>Ascomycota</taxon>
        <taxon>Pezizomycotina</taxon>
        <taxon>Sordariomycetes</taxon>
        <taxon>Xylariomycetidae</taxon>
        <taxon>Xylariales</taxon>
        <taxon>Xylariaceae</taxon>
        <taxon>Xylaria</taxon>
    </lineage>
</organism>
<dbReference type="GO" id="GO:0005524">
    <property type="term" value="F:ATP binding"/>
    <property type="evidence" value="ECO:0007669"/>
    <property type="project" value="InterPro"/>
</dbReference>
<dbReference type="OrthoDB" id="5377392at2759"/>
<dbReference type="InterPro" id="IPR002815">
    <property type="entry name" value="Spo11/TopoVI_A"/>
</dbReference>
<evidence type="ECO:0000256" key="10">
    <source>
        <dbReference type="PROSITE-ProRule" id="PRU01385"/>
    </source>
</evidence>
<dbReference type="SUPFAM" id="SSF56726">
    <property type="entry name" value="DNA topoisomerase IV, alpha subunit"/>
    <property type="match status" value="1"/>
</dbReference>
<feature type="region of interest" description="Disordered" evidence="11">
    <location>
        <begin position="250"/>
        <end position="280"/>
    </location>
</feature>
<dbReference type="PANTHER" id="PTHR10848">
    <property type="entry name" value="MEIOTIC RECOMBINATION PROTEIN SPO11"/>
    <property type="match status" value="1"/>
</dbReference>
<comment type="catalytic activity">
    <reaction evidence="1 10">
        <text>ATP-dependent breakage, passage and rejoining of double-stranded DNA.</text>
        <dbReference type="EC" id="5.6.2.2"/>
    </reaction>
</comment>
<dbReference type="STRING" id="2512241.A0A553HNB8"/>
<evidence type="ECO:0000313" key="15">
    <source>
        <dbReference type="Proteomes" id="UP000319160"/>
    </source>
</evidence>
<keyword evidence="15" id="KW-1185">Reference proteome</keyword>
<dbReference type="PRINTS" id="PR01550">
    <property type="entry name" value="TOP6AFAMILY"/>
</dbReference>
<evidence type="ECO:0000259" key="13">
    <source>
        <dbReference type="Pfam" id="PF21180"/>
    </source>
</evidence>
<dbReference type="GO" id="GO:0003918">
    <property type="term" value="F:DNA topoisomerase type II (double strand cut, ATP-hydrolyzing) activity"/>
    <property type="evidence" value="ECO:0007669"/>
    <property type="project" value="UniProtKB-UniRule"/>
</dbReference>
<evidence type="ECO:0000256" key="8">
    <source>
        <dbReference type="ARBA" id="ARBA00023125"/>
    </source>
</evidence>
<dbReference type="AlphaFoldDB" id="A0A553HNB8"/>